<dbReference type="AlphaFoldDB" id="A0A5P2C8F9"/>
<name>A0A5P2C8F9_STRVZ</name>
<organism evidence="1 2">
    <name type="scientific">Streptomyces venezuelae</name>
    <dbReference type="NCBI Taxonomy" id="54571"/>
    <lineage>
        <taxon>Bacteria</taxon>
        <taxon>Bacillati</taxon>
        <taxon>Actinomycetota</taxon>
        <taxon>Actinomycetes</taxon>
        <taxon>Kitasatosporales</taxon>
        <taxon>Streptomycetaceae</taxon>
        <taxon>Streptomyces</taxon>
    </lineage>
</organism>
<accession>A0A5P2C8F9</accession>
<dbReference type="InterPro" id="IPR033457">
    <property type="entry name" value="DUF5133"/>
</dbReference>
<dbReference type="RefSeq" id="WP_150220715.1">
    <property type="nucleotide sequence ID" value="NZ_CP029192.1"/>
</dbReference>
<dbReference type="Proteomes" id="UP000322927">
    <property type="component" value="Chromosome"/>
</dbReference>
<dbReference type="Pfam" id="PF17196">
    <property type="entry name" value="DUF5133"/>
    <property type="match status" value="1"/>
</dbReference>
<protein>
    <submittedName>
        <fullName evidence="1">DUF5133 domain-containing protein</fullName>
    </submittedName>
</protein>
<dbReference type="EMBL" id="CP029192">
    <property type="protein sequence ID" value="QES38530.1"/>
    <property type="molecule type" value="Genomic_DNA"/>
</dbReference>
<reference evidence="1 2" key="1">
    <citation type="submission" date="2018-05" db="EMBL/GenBank/DDBJ databases">
        <title>Streptomyces venezuelae.</title>
        <authorList>
            <person name="Kim W."/>
            <person name="Lee N."/>
            <person name="Cho B.-K."/>
        </authorList>
    </citation>
    <scope>NUCLEOTIDE SEQUENCE [LARGE SCALE GENOMIC DNA]</scope>
    <source>
        <strain evidence="1 2">ATCC 14584</strain>
    </source>
</reference>
<gene>
    <name evidence="1" type="ORF">DEJ48_38500</name>
</gene>
<evidence type="ECO:0000313" key="1">
    <source>
        <dbReference type="EMBL" id="QES38530.1"/>
    </source>
</evidence>
<evidence type="ECO:0000313" key="2">
    <source>
        <dbReference type="Proteomes" id="UP000322927"/>
    </source>
</evidence>
<proteinExistence type="predicted"/>
<sequence>MIAPAENTLRTVLARFAHARIEHDIRPTGATSRALEDVSYTLCVMTDCQDIGRALDTADSLLAAGCSRRPGAGQRDKALAA</sequence>
<dbReference type="OrthoDB" id="4320263at2"/>